<evidence type="ECO:0000313" key="3">
    <source>
        <dbReference type="EMBL" id="PHJ18844.1"/>
    </source>
</evidence>
<keyword evidence="4" id="KW-1185">Reference proteome</keyword>
<evidence type="ECO:0000313" key="4">
    <source>
        <dbReference type="Proteomes" id="UP000221165"/>
    </source>
</evidence>
<evidence type="ECO:0000256" key="2">
    <source>
        <dbReference type="SAM" id="SignalP"/>
    </source>
</evidence>
<evidence type="ECO:0008006" key="5">
    <source>
        <dbReference type="Google" id="ProtNLM"/>
    </source>
</evidence>
<feature type="chain" id="PRO_5012812856" description="Transmembrane protein" evidence="2">
    <location>
        <begin position="22"/>
        <end position="137"/>
    </location>
</feature>
<evidence type="ECO:0000256" key="1">
    <source>
        <dbReference type="SAM" id="MobiDB-lite"/>
    </source>
</evidence>
<sequence>MSTVFSSSLFFPFALPPSLYATSDTHQEEEQQELQTTTAIEIDAKNSPPVPSSKSDRASWGLKRYLPYCWRNHGSPPSHPLPSYSVLDQTVSCCYGDDKKGEMLIVPTPRENFPPLTPGKESCLTHRGKREHRWILL</sequence>
<gene>
    <name evidence="3" type="ORF">CSUI_007328</name>
</gene>
<dbReference type="Proteomes" id="UP000221165">
    <property type="component" value="Unassembled WGS sequence"/>
</dbReference>
<feature type="region of interest" description="Disordered" evidence="1">
    <location>
        <begin position="23"/>
        <end position="57"/>
    </location>
</feature>
<dbReference type="VEuPathDB" id="ToxoDB:CSUI_007328"/>
<proteinExistence type="predicted"/>
<dbReference type="GeneID" id="94430685"/>
<protein>
    <recommendedName>
        <fullName evidence="5">Transmembrane protein</fullName>
    </recommendedName>
</protein>
<dbReference type="EMBL" id="MIGC01003841">
    <property type="protein sequence ID" value="PHJ18844.1"/>
    <property type="molecule type" value="Genomic_DNA"/>
</dbReference>
<dbReference type="RefSeq" id="XP_067920549.1">
    <property type="nucleotide sequence ID" value="XM_068067474.1"/>
</dbReference>
<dbReference type="AlphaFoldDB" id="A0A2C6KR06"/>
<reference evidence="3 4" key="1">
    <citation type="journal article" date="2017" name="Int. J. Parasitol.">
        <title>The genome of the protozoan parasite Cystoisospora suis and a reverse vaccinology approach to identify vaccine candidates.</title>
        <authorList>
            <person name="Palmieri N."/>
            <person name="Shrestha A."/>
            <person name="Ruttkowski B."/>
            <person name="Beck T."/>
            <person name="Vogl C."/>
            <person name="Tomley F."/>
            <person name="Blake D.P."/>
            <person name="Joachim A."/>
        </authorList>
    </citation>
    <scope>NUCLEOTIDE SEQUENCE [LARGE SCALE GENOMIC DNA]</scope>
    <source>
        <strain evidence="3 4">Wien I</strain>
    </source>
</reference>
<comment type="caution">
    <text evidence="3">The sequence shown here is derived from an EMBL/GenBank/DDBJ whole genome shotgun (WGS) entry which is preliminary data.</text>
</comment>
<accession>A0A2C6KR06</accession>
<organism evidence="3 4">
    <name type="scientific">Cystoisospora suis</name>
    <dbReference type="NCBI Taxonomy" id="483139"/>
    <lineage>
        <taxon>Eukaryota</taxon>
        <taxon>Sar</taxon>
        <taxon>Alveolata</taxon>
        <taxon>Apicomplexa</taxon>
        <taxon>Conoidasida</taxon>
        <taxon>Coccidia</taxon>
        <taxon>Eucoccidiorida</taxon>
        <taxon>Eimeriorina</taxon>
        <taxon>Sarcocystidae</taxon>
        <taxon>Cystoisospora</taxon>
    </lineage>
</organism>
<feature type="signal peptide" evidence="2">
    <location>
        <begin position="1"/>
        <end position="21"/>
    </location>
</feature>
<name>A0A2C6KR06_9APIC</name>
<keyword evidence="2" id="KW-0732">Signal</keyword>